<sequence length="1023" mass="115452">MLDAESISLSSDEGSEDEQPEKLRLATLEEELVRGKWNYTNDEESKNQKTRFFAEHSEAIRDKKKQGENIFHILALLEDRQISKLKAVVYWVVEICGDMLAHRDAQESTGLHLAIQRKNYKMVKYVLEAYNRFPGKKERDLDSILNLDVHGNNSLHLAMREMTPIPQKTIRSVETIMMLIDKASNQTLTKQNNEGFTPLHLAVNGRKCTPQQLDIVKALVKKCEAALGLRGYKDKQTDWSPYQYHRKTYEEWRKKQERGPGDRKMASSTQYIHSRSTKTGTGRAESTAKPTQADVGNPPPQSREKPRGGGDDGNSGFTTAQKANERFQEKPRRGPHLDHKPVSGGTSGQDSNMKKLRRPPTMIGEIQDVNCTSPISQGQQQQQQLLSTVTNTQMTTRQKDSQKPETKLINDKVTSDSADQIARYLKQTYLRKCSRSQALKFLYGGFSNMQVDFNLYGKEGEISEEDFIQGYKCAKLEDTLQFVRIPRLVIKPTPPAGKPDEDAGRQPDDDMGKQSEFPPSCDAAIGRKDLGIIFRWLRTDAEVKKIIKLIVDDSRDPPHCDEEIENAVKPFDVEVWDWLKVDLCCETIAKAAPKARSINLYWSGKNAVLRGWSDPQGGLARLPNLQQVKIFLRSGIEGSRRNLENFNRFKERLEGCAKRKDNIRIHFEDEQNPSQTIPTPRVKSDALQNHRWLKCMVGFSRFINKVPHDRNLQPIKIAIIDDGIDTTDKRLHNRIFGGQYFCAGDEGPSFCVSAGGHGTMMARLVTRVFPQAHIISLKLDEQPQSDGSSQFSVQSAVEAVKFAQKEKVDIINMSWSIEPSEAEKDSLDDLKRAINRADDDNILMFCSANDQGKTEDKSFPGQFSRGLGGKLCKIGAATATGGEYHYVSFNNVDFLFPGRVVEKEQDENAADNAAAMGHKDRSTEGSSLATAFASGLAGLILYILQLVSLYFKGEEVATHYESVKKDPSKMRNIFNRLATDRKFVEVWKVFDDAEKELRTGGRLPEKKFDHLKKICEDMLAGLS</sequence>
<accession>A0A8H4LEY4</accession>
<dbReference type="OrthoDB" id="5093543at2759"/>
<organism evidence="7 8">
    <name type="scientific">Fusarium albosuccineum</name>
    <dbReference type="NCBI Taxonomy" id="1237068"/>
    <lineage>
        <taxon>Eukaryota</taxon>
        <taxon>Fungi</taxon>
        <taxon>Dikarya</taxon>
        <taxon>Ascomycota</taxon>
        <taxon>Pezizomycotina</taxon>
        <taxon>Sordariomycetes</taxon>
        <taxon>Hypocreomycetidae</taxon>
        <taxon>Hypocreales</taxon>
        <taxon>Nectriaceae</taxon>
        <taxon>Fusarium</taxon>
        <taxon>Fusarium decemcellulare species complex</taxon>
    </lineage>
</organism>
<feature type="active site" description="Charge relay system" evidence="4">
    <location>
        <position position="721"/>
    </location>
</feature>
<feature type="domain" description="Peptidase S8/S53" evidence="6">
    <location>
        <begin position="715"/>
        <end position="941"/>
    </location>
</feature>
<dbReference type="Proteomes" id="UP000554235">
    <property type="component" value="Unassembled WGS sequence"/>
</dbReference>
<dbReference type="InterPro" id="IPR036770">
    <property type="entry name" value="Ankyrin_rpt-contain_sf"/>
</dbReference>
<feature type="region of interest" description="Disordered" evidence="5">
    <location>
        <begin position="253"/>
        <end position="356"/>
    </location>
</feature>
<keyword evidence="3 4" id="KW-0720">Serine protease</keyword>
<evidence type="ECO:0000256" key="4">
    <source>
        <dbReference type="PROSITE-ProRule" id="PRU01240"/>
    </source>
</evidence>
<feature type="active site" description="Charge relay system" evidence="4">
    <location>
        <position position="757"/>
    </location>
</feature>
<dbReference type="SUPFAM" id="SSF48403">
    <property type="entry name" value="Ankyrin repeat"/>
    <property type="match status" value="1"/>
</dbReference>
<reference evidence="7 8" key="1">
    <citation type="submission" date="2020-01" db="EMBL/GenBank/DDBJ databases">
        <title>Identification and distribution of gene clusters putatively required for synthesis of sphingolipid metabolism inhibitors in phylogenetically diverse species of the filamentous fungus Fusarium.</title>
        <authorList>
            <person name="Kim H.-S."/>
            <person name="Busman M."/>
            <person name="Brown D.W."/>
            <person name="Divon H."/>
            <person name="Uhlig S."/>
            <person name="Proctor R.H."/>
        </authorList>
    </citation>
    <scope>NUCLEOTIDE SEQUENCE [LARGE SCALE GENOMIC DNA]</scope>
    <source>
        <strain evidence="7 8">NRRL 20459</strain>
    </source>
</reference>
<feature type="compositionally biased region" description="Basic and acidic residues" evidence="5">
    <location>
        <begin position="498"/>
        <end position="513"/>
    </location>
</feature>
<dbReference type="PRINTS" id="PR00723">
    <property type="entry name" value="SUBTILISIN"/>
</dbReference>
<keyword evidence="1 4" id="KW-0645">Protease</keyword>
<proteinExistence type="inferred from homology"/>
<dbReference type="InterPro" id="IPR023827">
    <property type="entry name" value="Peptidase_S8_Asp-AS"/>
</dbReference>
<evidence type="ECO:0000259" key="6">
    <source>
        <dbReference type="Pfam" id="PF00082"/>
    </source>
</evidence>
<dbReference type="PANTHER" id="PTHR24121">
    <property type="entry name" value="NO MECHANORECEPTOR POTENTIAL C, ISOFORM D-RELATED"/>
    <property type="match status" value="1"/>
</dbReference>
<comment type="similarity">
    <text evidence="4">Belongs to the peptidase S8 family.</text>
</comment>
<dbReference type="InterPro" id="IPR000209">
    <property type="entry name" value="Peptidase_S8/S53_dom"/>
</dbReference>
<dbReference type="PROSITE" id="PS00136">
    <property type="entry name" value="SUBTILASE_ASP"/>
    <property type="match status" value="1"/>
</dbReference>
<feature type="compositionally biased region" description="Basic and acidic residues" evidence="5">
    <location>
        <begin position="323"/>
        <end position="341"/>
    </location>
</feature>
<dbReference type="AlphaFoldDB" id="A0A8H4LEY4"/>
<evidence type="ECO:0000256" key="2">
    <source>
        <dbReference type="ARBA" id="ARBA00022801"/>
    </source>
</evidence>
<name>A0A8H4LEY4_9HYPO</name>
<dbReference type="GO" id="GO:0004252">
    <property type="term" value="F:serine-type endopeptidase activity"/>
    <property type="evidence" value="ECO:0007669"/>
    <property type="project" value="UniProtKB-UniRule"/>
</dbReference>
<dbReference type="PANTHER" id="PTHR24121:SF21">
    <property type="entry name" value="ANKYRIN REPEAT FAMILY PROTEIN"/>
    <property type="match status" value="1"/>
</dbReference>
<keyword evidence="2 4" id="KW-0378">Hydrolase</keyword>
<feature type="region of interest" description="Disordered" evidence="5">
    <location>
        <begin position="1"/>
        <end position="22"/>
    </location>
</feature>
<dbReference type="InterPro" id="IPR036852">
    <property type="entry name" value="Peptidase_S8/S53_dom_sf"/>
</dbReference>
<dbReference type="SUPFAM" id="SSF52743">
    <property type="entry name" value="Subtilisin-like"/>
    <property type="match status" value="1"/>
</dbReference>
<feature type="compositionally biased region" description="Polar residues" evidence="5">
    <location>
        <begin position="266"/>
        <end position="280"/>
    </location>
</feature>
<keyword evidence="8" id="KW-1185">Reference proteome</keyword>
<dbReference type="EMBL" id="JAADYS010000906">
    <property type="protein sequence ID" value="KAF4466269.1"/>
    <property type="molecule type" value="Genomic_DNA"/>
</dbReference>
<feature type="region of interest" description="Disordered" evidence="5">
    <location>
        <begin position="491"/>
        <end position="519"/>
    </location>
</feature>
<evidence type="ECO:0000256" key="5">
    <source>
        <dbReference type="SAM" id="MobiDB-lite"/>
    </source>
</evidence>
<dbReference type="Pfam" id="PF00023">
    <property type="entry name" value="Ank"/>
    <property type="match status" value="1"/>
</dbReference>
<evidence type="ECO:0000313" key="7">
    <source>
        <dbReference type="EMBL" id="KAF4466269.1"/>
    </source>
</evidence>
<dbReference type="GO" id="GO:0006508">
    <property type="term" value="P:proteolysis"/>
    <property type="evidence" value="ECO:0007669"/>
    <property type="project" value="UniProtKB-KW"/>
</dbReference>
<dbReference type="Gene3D" id="1.25.40.20">
    <property type="entry name" value="Ankyrin repeat-containing domain"/>
    <property type="match status" value="1"/>
</dbReference>
<dbReference type="Pfam" id="PF00082">
    <property type="entry name" value="Peptidase_S8"/>
    <property type="match status" value="1"/>
</dbReference>
<dbReference type="PROSITE" id="PS51892">
    <property type="entry name" value="SUBTILASE"/>
    <property type="match status" value="1"/>
</dbReference>
<dbReference type="InterPro" id="IPR002110">
    <property type="entry name" value="Ankyrin_rpt"/>
</dbReference>
<evidence type="ECO:0000313" key="8">
    <source>
        <dbReference type="Proteomes" id="UP000554235"/>
    </source>
</evidence>
<feature type="compositionally biased region" description="Basic and acidic residues" evidence="5">
    <location>
        <begin position="253"/>
        <end position="265"/>
    </location>
</feature>
<dbReference type="SMART" id="SM00248">
    <property type="entry name" value="ANK"/>
    <property type="match status" value="3"/>
</dbReference>
<evidence type="ECO:0000256" key="1">
    <source>
        <dbReference type="ARBA" id="ARBA00022670"/>
    </source>
</evidence>
<dbReference type="Gene3D" id="3.40.50.200">
    <property type="entry name" value="Peptidase S8/S53 domain"/>
    <property type="match status" value="1"/>
</dbReference>
<gene>
    <name evidence="7" type="ORF">FALBO_6895</name>
</gene>
<dbReference type="InterPro" id="IPR015500">
    <property type="entry name" value="Peptidase_S8_subtilisin-rel"/>
</dbReference>
<feature type="active site" description="Charge relay system" evidence="4">
    <location>
        <position position="927"/>
    </location>
</feature>
<evidence type="ECO:0000256" key="3">
    <source>
        <dbReference type="ARBA" id="ARBA00022825"/>
    </source>
</evidence>
<comment type="caution">
    <text evidence="7">The sequence shown here is derived from an EMBL/GenBank/DDBJ whole genome shotgun (WGS) entry which is preliminary data.</text>
</comment>
<protein>
    <submittedName>
        <fullName evidence="7">Intracellular serine protease</fullName>
    </submittedName>
</protein>